<evidence type="ECO:0000256" key="2">
    <source>
        <dbReference type="SAM" id="Phobius"/>
    </source>
</evidence>
<dbReference type="Proteomes" id="UP000317617">
    <property type="component" value="Unassembled WGS sequence"/>
</dbReference>
<accession>A0A4Y3TJZ6</accession>
<dbReference type="RefSeq" id="WP_048834678.1">
    <property type="nucleotide sequence ID" value="NZ_NWTP01000001.1"/>
</dbReference>
<name>A0A4Y3TJZ6_9PROT</name>
<keyword evidence="2" id="KW-0812">Transmembrane</keyword>
<dbReference type="EMBL" id="BJMU01000001">
    <property type="protein sequence ID" value="GEB81789.1"/>
    <property type="molecule type" value="Genomic_DNA"/>
</dbReference>
<reference evidence="3 4" key="1">
    <citation type="submission" date="2019-06" db="EMBL/GenBank/DDBJ databases">
        <title>Whole genome shotgun sequence of Acetobacter orleanensis NBRC 13752.</title>
        <authorList>
            <person name="Hosoyama A."/>
            <person name="Uohara A."/>
            <person name="Ohji S."/>
            <person name="Ichikawa N."/>
        </authorList>
    </citation>
    <scope>NUCLEOTIDE SEQUENCE [LARGE SCALE GENOMIC DNA]</scope>
    <source>
        <strain evidence="3 4">NBRC 13752</strain>
    </source>
</reference>
<keyword evidence="2" id="KW-1133">Transmembrane helix</keyword>
<feature type="compositionally biased region" description="Low complexity" evidence="1">
    <location>
        <begin position="70"/>
        <end position="89"/>
    </location>
</feature>
<feature type="region of interest" description="Disordered" evidence="1">
    <location>
        <begin position="1"/>
        <end position="36"/>
    </location>
</feature>
<keyword evidence="2" id="KW-0472">Membrane</keyword>
<gene>
    <name evidence="3" type="ORF">AOR01nite_02660</name>
</gene>
<feature type="compositionally biased region" description="Low complexity" evidence="1">
    <location>
        <begin position="1"/>
        <end position="14"/>
    </location>
</feature>
<evidence type="ECO:0000256" key="1">
    <source>
        <dbReference type="SAM" id="MobiDB-lite"/>
    </source>
</evidence>
<feature type="transmembrane region" description="Helical" evidence="2">
    <location>
        <begin position="40"/>
        <end position="61"/>
    </location>
</feature>
<dbReference type="AlphaFoldDB" id="A0A4Y3TJZ6"/>
<evidence type="ECO:0000313" key="4">
    <source>
        <dbReference type="Proteomes" id="UP000317617"/>
    </source>
</evidence>
<organism evidence="3 4">
    <name type="scientific">Acetobacter orleanensis</name>
    <dbReference type="NCBI Taxonomy" id="104099"/>
    <lineage>
        <taxon>Bacteria</taxon>
        <taxon>Pseudomonadati</taxon>
        <taxon>Pseudomonadota</taxon>
        <taxon>Alphaproteobacteria</taxon>
        <taxon>Acetobacterales</taxon>
        <taxon>Acetobacteraceae</taxon>
        <taxon>Acetobacter</taxon>
    </lineage>
</organism>
<evidence type="ECO:0000313" key="3">
    <source>
        <dbReference type="EMBL" id="GEB81789.1"/>
    </source>
</evidence>
<comment type="caution">
    <text evidence="3">The sequence shown here is derived from an EMBL/GenBank/DDBJ whole genome shotgun (WGS) entry which is preliminary data.</text>
</comment>
<feature type="region of interest" description="Disordered" evidence="1">
    <location>
        <begin position="69"/>
        <end position="89"/>
    </location>
</feature>
<keyword evidence="4" id="KW-1185">Reference proteome</keyword>
<proteinExistence type="predicted"/>
<sequence>MTIPSIITTPETTTGSVDPTGTALPRTRRTEGPQDMDGKLLRLGIVIATLVLGIFLVSSIYSNFSHLMEQQSGQAGQPAANNAPAPQPS</sequence>
<dbReference type="STRING" id="104099.AD949_12630"/>
<protein>
    <submittedName>
        <fullName evidence="3">Uncharacterized protein</fullName>
    </submittedName>
</protein>